<evidence type="ECO:0000313" key="2">
    <source>
        <dbReference type="EMBL" id="GFY86498.1"/>
    </source>
</evidence>
<comment type="caution">
    <text evidence="2">The sequence shown here is derived from an EMBL/GenBank/DDBJ whole genome shotgun (WGS) entry which is preliminary data.</text>
</comment>
<dbReference type="EMBL" id="BJWL01000005">
    <property type="protein sequence ID" value="GFY86498.1"/>
    <property type="molecule type" value="Genomic_DNA"/>
</dbReference>
<dbReference type="Proteomes" id="UP000585474">
    <property type="component" value="Unassembled WGS sequence"/>
</dbReference>
<feature type="compositionally biased region" description="Basic and acidic residues" evidence="1">
    <location>
        <begin position="1"/>
        <end position="21"/>
    </location>
</feature>
<reference evidence="2 3" key="1">
    <citation type="submission" date="2019-07" db="EMBL/GenBank/DDBJ databases">
        <title>De Novo Assembly of kiwifruit Actinidia rufa.</title>
        <authorList>
            <person name="Sugita-Konishi S."/>
            <person name="Sato K."/>
            <person name="Mori E."/>
            <person name="Abe Y."/>
            <person name="Kisaki G."/>
            <person name="Hamano K."/>
            <person name="Suezawa K."/>
            <person name="Otani M."/>
            <person name="Fukuda T."/>
            <person name="Manabe T."/>
            <person name="Gomi K."/>
            <person name="Tabuchi M."/>
            <person name="Akimitsu K."/>
            <person name="Kataoka I."/>
        </authorList>
    </citation>
    <scope>NUCLEOTIDE SEQUENCE [LARGE SCALE GENOMIC DNA]</scope>
    <source>
        <strain evidence="3">cv. Fuchu</strain>
    </source>
</reference>
<evidence type="ECO:0000313" key="3">
    <source>
        <dbReference type="Proteomes" id="UP000585474"/>
    </source>
</evidence>
<accession>A0A7J0EJ62</accession>
<feature type="compositionally biased region" description="Basic and acidic residues" evidence="1">
    <location>
        <begin position="71"/>
        <end position="80"/>
    </location>
</feature>
<evidence type="ECO:0000256" key="1">
    <source>
        <dbReference type="SAM" id="MobiDB-lite"/>
    </source>
</evidence>
<dbReference type="OrthoDB" id="10070965at2759"/>
<name>A0A7J0EJ62_9ERIC</name>
<feature type="region of interest" description="Disordered" evidence="1">
    <location>
        <begin position="1"/>
        <end position="80"/>
    </location>
</feature>
<proteinExistence type="predicted"/>
<protein>
    <submittedName>
        <fullName evidence="2">Uncharacterized protein</fullName>
    </submittedName>
</protein>
<gene>
    <name evidence="2" type="ORF">Acr_05g0001370</name>
</gene>
<organism evidence="2 3">
    <name type="scientific">Actinidia rufa</name>
    <dbReference type="NCBI Taxonomy" id="165716"/>
    <lineage>
        <taxon>Eukaryota</taxon>
        <taxon>Viridiplantae</taxon>
        <taxon>Streptophyta</taxon>
        <taxon>Embryophyta</taxon>
        <taxon>Tracheophyta</taxon>
        <taxon>Spermatophyta</taxon>
        <taxon>Magnoliopsida</taxon>
        <taxon>eudicotyledons</taxon>
        <taxon>Gunneridae</taxon>
        <taxon>Pentapetalae</taxon>
        <taxon>asterids</taxon>
        <taxon>Ericales</taxon>
        <taxon>Actinidiaceae</taxon>
        <taxon>Actinidia</taxon>
    </lineage>
</organism>
<feature type="region of interest" description="Disordered" evidence="1">
    <location>
        <begin position="91"/>
        <end position="110"/>
    </location>
</feature>
<keyword evidence="3" id="KW-1185">Reference proteome</keyword>
<sequence length="197" mass="21814">MWHEAAEVGEGPRHDGRRSEEGSEMSGVSGQEARGHAAVHPAPRISLPHVPRRRPLPDHCRSARPNTRSDNALELKKSSKNVEVRELYEEDFLSDQEAEEEGYEEPSSGQILEALHTDPASSLSLDKEKSYKVSKPQVSASVAFAKLIKKLLLKHQRKENRSVRCLKNLQKRADQVDIGIAAAAEATVDLLQGSIPK</sequence>
<feature type="compositionally biased region" description="Acidic residues" evidence="1">
    <location>
        <begin position="91"/>
        <end position="104"/>
    </location>
</feature>
<dbReference type="AlphaFoldDB" id="A0A7J0EJ62"/>